<keyword evidence="6" id="KW-1185">Reference proteome</keyword>
<dbReference type="AlphaFoldDB" id="J3N8D6"/>
<feature type="region of interest" description="Disordered" evidence="3">
    <location>
        <begin position="273"/>
        <end position="295"/>
    </location>
</feature>
<accession>J3N8D6</accession>
<feature type="compositionally biased region" description="Polar residues" evidence="3">
    <location>
        <begin position="643"/>
        <end position="655"/>
    </location>
</feature>
<dbReference type="InterPro" id="IPR011011">
    <property type="entry name" value="Znf_FYVE_PHD"/>
</dbReference>
<feature type="region of interest" description="Disordered" evidence="3">
    <location>
        <begin position="533"/>
        <end position="590"/>
    </location>
</feature>
<dbReference type="CDD" id="cd15489">
    <property type="entry name" value="PHD_SF"/>
    <property type="match status" value="1"/>
</dbReference>
<feature type="compositionally biased region" description="Polar residues" evidence="3">
    <location>
        <begin position="397"/>
        <end position="409"/>
    </location>
</feature>
<feature type="compositionally biased region" description="Polar residues" evidence="3">
    <location>
        <begin position="93"/>
        <end position="109"/>
    </location>
</feature>
<dbReference type="OMA" id="QTAPESH"/>
<feature type="region of interest" description="Disordered" evidence="3">
    <location>
        <begin position="384"/>
        <end position="409"/>
    </location>
</feature>
<dbReference type="EnsemblPlants" id="OB11G20720.1">
    <property type="protein sequence ID" value="OB11G20720.1"/>
    <property type="gene ID" value="OB11G20720"/>
</dbReference>
<reference evidence="5" key="1">
    <citation type="journal article" date="2013" name="Nat. Commun.">
        <title>Whole-genome sequencing of Oryza brachyantha reveals mechanisms underlying Oryza genome evolution.</title>
        <authorList>
            <person name="Chen J."/>
            <person name="Huang Q."/>
            <person name="Gao D."/>
            <person name="Wang J."/>
            <person name="Lang Y."/>
            <person name="Liu T."/>
            <person name="Li B."/>
            <person name="Bai Z."/>
            <person name="Luis Goicoechea J."/>
            <person name="Liang C."/>
            <person name="Chen C."/>
            <person name="Zhang W."/>
            <person name="Sun S."/>
            <person name="Liao Y."/>
            <person name="Zhang X."/>
            <person name="Yang L."/>
            <person name="Song C."/>
            <person name="Wang M."/>
            <person name="Shi J."/>
            <person name="Liu G."/>
            <person name="Liu J."/>
            <person name="Zhou H."/>
            <person name="Zhou W."/>
            <person name="Yu Q."/>
            <person name="An N."/>
            <person name="Chen Y."/>
            <person name="Cai Q."/>
            <person name="Wang B."/>
            <person name="Liu B."/>
            <person name="Min J."/>
            <person name="Huang Y."/>
            <person name="Wu H."/>
            <person name="Li Z."/>
            <person name="Zhang Y."/>
            <person name="Yin Y."/>
            <person name="Song W."/>
            <person name="Jiang J."/>
            <person name="Jackson S.A."/>
            <person name="Wing R.A."/>
            <person name="Wang J."/>
            <person name="Chen M."/>
        </authorList>
    </citation>
    <scope>NUCLEOTIDE SEQUENCE [LARGE SCALE GENOMIC DNA]</scope>
    <source>
        <strain evidence="5">cv. IRGC 101232</strain>
    </source>
</reference>
<keyword evidence="2" id="KW-0862">Zinc</keyword>
<feature type="domain" description="Myb-like" evidence="4">
    <location>
        <begin position="754"/>
        <end position="807"/>
    </location>
</feature>
<proteinExistence type="predicted"/>
<evidence type="ECO:0000256" key="2">
    <source>
        <dbReference type="ARBA" id="ARBA00022833"/>
    </source>
</evidence>
<keyword evidence="1" id="KW-0863">Zinc-finger</keyword>
<dbReference type="Gramene" id="OB11G20720.1">
    <property type="protein sequence ID" value="OB11G20720.1"/>
    <property type="gene ID" value="OB11G20720"/>
</dbReference>
<protein>
    <recommendedName>
        <fullName evidence="4">Myb-like domain-containing protein</fullName>
    </recommendedName>
</protein>
<dbReference type="CDD" id="cd11660">
    <property type="entry name" value="SANT_TRF"/>
    <property type="match status" value="1"/>
</dbReference>
<feature type="region of interest" description="Disordered" evidence="3">
    <location>
        <begin position="620"/>
        <end position="744"/>
    </location>
</feature>
<evidence type="ECO:0000256" key="1">
    <source>
        <dbReference type="ARBA" id="ARBA00022771"/>
    </source>
</evidence>
<evidence type="ECO:0000256" key="3">
    <source>
        <dbReference type="SAM" id="MobiDB-lite"/>
    </source>
</evidence>
<dbReference type="PANTHER" id="PTHR47863:SF4">
    <property type="entry name" value="RING_FYVE_PHD ZINC FINGER SUPERFAMILY PROTEIN"/>
    <property type="match status" value="1"/>
</dbReference>
<dbReference type="HOGENOM" id="CLU_014198_0_0_1"/>
<dbReference type="GO" id="GO:0008270">
    <property type="term" value="F:zinc ion binding"/>
    <property type="evidence" value="ECO:0007669"/>
    <property type="project" value="UniProtKB-KW"/>
</dbReference>
<sequence>MLPPFSQDIQKFICIKRPTLAETSFELLKEVYPEITLVVPPSPAEQNGNDKYDNIRHDLESTEKTGINTDGSQLQQDDQANLVNESNAENLQKDTMATPDFHQSSTSDNRCFDQPQEESNDAVGVDIMYPEDRPTNVDRHISVANTNTGTISEQDIIDHTAMVQSQSQEIKNCNTLHYNNGNGPLDASIQPPKDSIHEGPTMQATVSPAFDRSTDAALPASTSEMSHLPEFITAENAEAHIRKSHRNSPQHETGDEANQDVGIQQVAAFLSEGYNGPIQGDKSDIKDPPENTAEHTQIFEQESSDKAHLEVGCSDKVNQTLYDDGNIMRKNMDCGGLNVQTAPESHSCSLALHNKNSDINRLSEQNIKKNTTAIQKDCCSIPNSPQDVDDTRDKRTVGNTGAETSHVNSSEDSLSGFAAAGLLSMTDKIPFFTQHHDANGTVEGSSEQDLCIKCAKDGQLLKCSSCLLAAHDTCFGSSVTFDDSGQFYCPVCFYTKATAAYQKAKKTYSEARKNLSSFLGKKQLAEQNEQAAWQRDADSEGHLNRCNNVSKRQRNHQSEGNGLSHRDEEPAQQRKKQKTNATSDACAQEVVTEKAPVQNSDVAPMNKHSVLQNNIKQAQVGEHEQPEENAEASGESGNDKTTHSPQNKCSPTANHNVDADKDGLANSQQSEDSDEIEATSSNNSSKQSPPWRKLRHRKVRCQDKDTAMPNNSKKALGHHDQHMASPSRKRNYAYPPKRYSNPVAPAGRRTKLCWTEQEEATLRELMAKFTPRDNGPIPWVQILEYGRDVFHRTRLPSDLRVKWRNMKKKSAS</sequence>
<feature type="compositionally biased region" description="Basic and acidic residues" evidence="3">
    <location>
        <begin position="281"/>
        <end position="293"/>
    </location>
</feature>
<dbReference type="PANTHER" id="PTHR47863">
    <property type="entry name" value="RING/FYVE/PHD ZINC FINGER SUPERFAMILY PROTEIN"/>
    <property type="match status" value="1"/>
</dbReference>
<dbReference type="SUPFAM" id="SSF57903">
    <property type="entry name" value="FYVE/PHD zinc finger"/>
    <property type="match status" value="1"/>
</dbReference>
<dbReference type="Proteomes" id="UP000006038">
    <property type="component" value="Chromosome 11"/>
</dbReference>
<name>J3N8D6_ORYBR</name>
<dbReference type="Gene3D" id="3.30.40.10">
    <property type="entry name" value="Zinc/RING finger domain, C3HC4 (zinc finger)"/>
    <property type="match status" value="1"/>
</dbReference>
<dbReference type="Gene3D" id="1.10.10.60">
    <property type="entry name" value="Homeodomain-like"/>
    <property type="match status" value="1"/>
</dbReference>
<evidence type="ECO:0000259" key="4">
    <source>
        <dbReference type="PROSITE" id="PS50090"/>
    </source>
</evidence>
<feature type="region of interest" description="Disordered" evidence="3">
    <location>
        <begin position="93"/>
        <end position="119"/>
    </location>
</feature>
<dbReference type="eggNOG" id="ENOG502S100">
    <property type="taxonomic scope" value="Eukaryota"/>
</dbReference>
<feature type="compositionally biased region" description="Polar residues" evidence="3">
    <location>
        <begin position="678"/>
        <end position="688"/>
    </location>
</feature>
<evidence type="ECO:0000313" key="5">
    <source>
        <dbReference type="EnsemblPlants" id="OB11G20720.1"/>
    </source>
</evidence>
<keyword evidence="1" id="KW-0479">Metal-binding</keyword>
<organism evidence="5">
    <name type="scientific">Oryza brachyantha</name>
    <name type="common">malo sina</name>
    <dbReference type="NCBI Taxonomy" id="4533"/>
    <lineage>
        <taxon>Eukaryota</taxon>
        <taxon>Viridiplantae</taxon>
        <taxon>Streptophyta</taxon>
        <taxon>Embryophyta</taxon>
        <taxon>Tracheophyta</taxon>
        <taxon>Spermatophyta</taxon>
        <taxon>Magnoliopsida</taxon>
        <taxon>Liliopsida</taxon>
        <taxon>Poales</taxon>
        <taxon>Poaceae</taxon>
        <taxon>BOP clade</taxon>
        <taxon>Oryzoideae</taxon>
        <taxon>Oryzeae</taxon>
        <taxon>Oryzinae</taxon>
        <taxon>Oryza</taxon>
    </lineage>
</organism>
<dbReference type="PROSITE" id="PS50090">
    <property type="entry name" value="MYB_LIKE"/>
    <property type="match status" value="1"/>
</dbReference>
<dbReference type="InterPro" id="IPR013083">
    <property type="entry name" value="Znf_RING/FYVE/PHD"/>
</dbReference>
<evidence type="ECO:0000313" key="6">
    <source>
        <dbReference type="Proteomes" id="UP000006038"/>
    </source>
</evidence>
<reference evidence="5" key="2">
    <citation type="submission" date="2013-04" db="UniProtKB">
        <authorList>
            <consortium name="EnsemblPlants"/>
        </authorList>
    </citation>
    <scope>IDENTIFICATION</scope>
</reference>
<dbReference type="InterPro" id="IPR001005">
    <property type="entry name" value="SANT/Myb"/>
</dbReference>